<dbReference type="GO" id="GO:0031386">
    <property type="term" value="F:protein tag activity"/>
    <property type="evidence" value="ECO:0000318"/>
    <property type="project" value="GO_Central"/>
</dbReference>
<feature type="domain" description="Ubiquitin-like" evidence="2">
    <location>
        <begin position="358"/>
        <end position="386"/>
    </location>
</feature>
<evidence type="ECO:0000313" key="4">
    <source>
        <dbReference type="Proteomes" id="UP000091857"/>
    </source>
</evidence>
<dbReference type="CDD" id="cd17039">
    <property type="entry name" value="Ubl_ubiquitin_like"/>
    <property type="match status" value="3"/>
</dbReference>
<dbReference type="SUPFAM" id="SSF54236">
    <property type="entry name" value="Ubiquitin-like"/>
    <property type="match status" value="5"/>
</dbReference>
<dbReference type="GO" id="GO:0016567">
    <property type="term" value="P:protein ubiquitination"/>
    <property type="evidence" value="ECO:0000318"/>
    <property type="project" value="GO_Central"/>
</dbReference>
<dbReference type="InterPro" id="IPR019956">
    <property type="entry name" value="Ubiquitin_dom"/>
</dbReference>
<reference evidence="3 4" key="1">
    <citation type="submission" date="2016-02" db="EMBL/GenBank/DDBJ databases">
        <title>WGS assembly of Manihot esculenta.</title>
        <authorList>
            <person name="Bredeson J.V."/>
            <person name="Prochnik S.E."/>
            <person name="Lyons J.B."/>
            <person name="Schmutz J."/>
            <person name="Grimwood J."/>
            <person name="Vrebalov J."/>
            <person name="Bart R.S."/>
            <person name="Amuge T."/>
            <person name="Ferguson M.E."/>
            <person name="Green R."/>
            <person name="Putnam N."/>
            <person name="Stites J."/>
            <person name="Rounsley S."/>
            <person name="Rokhsar D.S."/>
        </authorList>
    </citation>
    <scope>NUCLEOTIDE SEQUENCE [LARGE SCALE GENOMIC DNA]</scope>
    <source>
        <strain evidence="4">cv. AM560-2</strain>
        <tissue evidence="3">Leaf</tissue>
    </source>
</reference>
<dbReference type="PROSITE" id="PS50053">
    <property type="entry name" value="UBIQUITIN_2"/>
    <property type="match status" value="5"/>
</dbReference>
<feature type="domain" description="Ubiquitin-like" evidence="2">
    <location>
        <begin position="173"/>
        <end position="242"/>
    </location>
</feature>
<gene>
    <name evidence="3" type="ORF">MANES_03G162600</name>
</gene>
<dbReference type="PANTHER" id="PTHR10666">
    <property type="entry name" value="UBIQUITIN"/>
    <property type="match status" value="1"/>
</dbReference>
<feature type="domain" description="Ubiquitin-like" evidence="2">
    <location>
        <begin position="22"/>
        <end position="91"/>
    </location>
</feature>
<accession>A0A251LBB0</accession>
<proteinExistence type="predicted"/>
<organism evidence="3 4">
    <name type="scientific">Manihot esculenta</name>
    <name type="common">Cassava</name>
    <name type="synonym">Jatropha manihot</name>
    <dbReference type="NCBI Taxonomy" id="3983"/>
    <lineage>
        <taxon>Eukaryota</taxon>
        <taxon>Viridiplantae</taxon>
        <taxon>Streptophyta</taxon>
        <taxon>Embryophyta</taxon>
        <taxon>Tracheophyta</taxon>
        <taxon>Spermatophyta</taxon>
        <taxon>Magnoliopsida</taxon>
        <taxon>eudicotyledons</taxon>
        <taxon>Gunneridae</taxon>
        <taxon>Pentapetalae</taxon>
        <taxon>rosids</taxon>
        <taxon>fabids</taxon>
        <taxon>Malpighiales</taxon>
        <taxon>Euphorbiaceae</taxon>
        <taxon>Crotonoideae</taxon>
        <taxon>Manihoteae</taxon>
        <taxon>Manihot</taxon>
    </lineage>
</organism>
<dbReference type="InterPro" id="IPR029071">
    <property type="entry name" value="Ubiquitin-like_domsf"/>
</dbReference>
<dbReference type="GO" id="GO:0005634">
    <property type="term" value="C:nucleus"/>
    <property type="evidence" value="ECO:0000318"/>
    <property type="project" value="GO_Central"/>
</dbReference>
<evidence type="ECO:0000256" key="1">
    <source>
        <dbReference type="ARBA" id="ARBA00022499"/>
    </source>
</evidence>
<dbReference type="GO" id="GO:0019941">
    <property type="term" value="P:modification-dependent protein catabolic process"/>
    <property type="evidence" value="ECO:0000318"/>
    <property type="project" value="GO_Central"/>
</dbReference>
<dbReference type="SMART" id="SM00213">
    <property type="entry name" value="UBQ"/>
    <property type="match status" value="5"/>
</dbReference>
<protein>
    <recommendedName>
        <fullName evidence="2">Ubiquitin-like domain-containing protein</fullName>
    </recommendedName>
</protein>
<evidence type="ECO:0000259" key="2">
    <source>
        <dbReference type="PROSITE" id="PS50053"/>
    </source>
</evidence>
<sequence>MDASSSLTPSTQSDSTQQDEQMDLYLKIVKTVCLNLKGSETIKTLKELIEEKEGIGEKNQDLFFDGNLLRDGQRLVDCGVRKNCTVHLIVQNPVTIKLLVKIPSDPRIIMVEAKTCDTIHNVKLMIQSKEGILSDNFTLVHDGHLLEDESTLASLNIRSNSNIHLVFCQKEVLSIFVKAPNKDTVQLRVKVMFTVDDIKAICGSIIGVSVSGCNMFCAAKQLEGSKTLAFYDIKEGSLLELLPTSMQIFVKTWIGKTLALDVKEHDTVKHIKQQIFQKLKIPIDIQSIVYAGRRLENDWDLASYGIQRHSTLHMVFAPSSTLIEMPLTDLGFQLLSTTDIRSLKSTIQNKFSTPVKEILFKGKALHDDKTLAYYKIKNDSKLAVIF</sequence>
<dbReference type="Pfam" id="PF00240">
    <property type="entry name" value="ubiquitin"/>
    <property type="match status" value="5"/>
</dbReference>
<name>A0A251LBB0_MANES</name>
<dbReference type="Gramene" id="Manes.03G162600.3.v8.1">
    <property type="protein sequence ID" value="Manes.03G162600.3.v8.1.CDS"/>
    <property type="gene ID" value="Manes.03G162600.v8.1"/>
</dbReference>
<feature type="domain" description="Ubiquitin-like" evidence="2">
    <location>
        <begin position="246"/>
        <end position="315"/>
    </location>
</feature>
<dbReference type="Proteomes" id="UP000091857">
    <property type="component" value="Chromosome 3"/>
</dbReference>
<dbReference type="GO" id="GO:0005737">
    <property type="term" value="C:cytoplasm"/>
    <property type="evidence" value="ECO:0000318"/>
    <property type="project" value="GO_Central"/>
</dbReference>
<keyword evidence="1" id="KW-1017">Isopeptide bond</keyword>
<dbReference type="OrthoDB" id="1894077at2759"/>
<dbReference type="EMBL" id="CM004389">
    <property type="protein sequence ID" value="OAY55548.1"/>
    <property type="molecule type" value="Genomic_DNA"/>
</dbReference>
<dbReference type="GO" id="GO:0003729">
    <property type="term" value="F:mRNA binding"/>
    <property type="evidence" value="ECO:0007669"/>
    <property type="project" value="UniProtKB-ARBA"/>
</dbReference>
<dbReference type="GO" id="GO:0031625">
    <property type="term" value="F:ubiquitin protein ligase binding"/>
    <property type="evidence" value="ECO:0000318"/>
    <property type="project" value="GO_Central"/>
</dbReference>
<dbReference type="STRING" id="3983.A0A251LBB0"/>
<dbReference type="InterPro" id="IPR050158">
    <property type="entry name" value="Ubiquitin_ubiquitin-like"/>
</dbReference>
<dbReference type="Gene3D" id="3.10.20.90">
    <property type="entry name" value="Phosphatidylinositol 3-kinase Catalytic Subunit, Chain A, domain 1"/>
    <property type="match status" value="5"/>
</dbReference>
<feature type="domain" description="Ubiquitin-like" evidence="2">
    <location>
        <begin position="96"/>
        <end position="166"/>
    </location>
</feature>
<dbReference type="AlphaFoldDB" id="A0A251LBB0"/>
<dbReference type="EMBL" id="CM004389">
    <property type="protein sequence ID" value="OAY55549.1"/>
    <property type="molecule type" value="Genomic_DNA"/>
</dbReference>
<dbReference type="InterPro" id="IPR000626">
    <property type="entry name" value="Ubiquitin-like_dom"/>
</dbReference>
<keyword evidence="4" id="KW-1185">Reference proteome</keyword>
<dbReference type="PRINTS" id="PR00348">
    <property type="entry name" value="UBIQUITIN"/>
</dbReference>
<evidence type="ECO:0000313" key="3">
    <source>
        <dbReference type="EMBL" id="OAY55548.1"/>
    </source>
</evidence>